<keyword evidence="6 9" id="KW-0067">ATP-binding</keyword>
<feature type="site" description="Could play a key role in the communication between the regulatory and the substrate sites" evidence="9">
    <location>
        <position position="99"/>
    </location>
</feature>
<comment type="similarity">
    <text evidence="1 9">Belongs to the bacterial/plant glucose-1-phosphate adenylyltransferase family.</text>
</comment>
<evidence type="ECO:0000256" key="2">
    <source>
        <dbReference type="ARBA" id="ARBA00022600"/>
    </source>
</evidence>
<feature type="binding site" evidence="9">
    <location>
        <position position="165"/>
    </location>
    <ligand>
        <name>alpha-D-glucose 1-phosphate</name>
        <dbReference type="ChEBI" id="CHEBI:58601"/>
    </ligand>
</feature>
<protein>
    <recommendedName>
        <fullName evidence="9">Glucose-1-phosphate adenylyltransferase</fullName>
        <ecNumber evidence="9">2.7.7.27</ecNumber>
    </recommendedName>
    <alternativeName>
        <fullName evidence="9">ADP-glucose pyrophosphorylase</fullName>
        <shortName evidence="9">ADPGlc PPase</shortName>
    </alternativeName>
    <alternativeName>
        <fullName evidence="9">ADP-glucose synthase</fullName>
    </alternativeName>
</protein>
<name>A0ABT9UYA1_9FIRM</name>
<dbReference type="HAMAP" id="MF_00624">
    <property type="entry name" value="GlgC"/>
    <property type="match status" value="1"/>
</dbReference>
<evidence type="ECO:0000256" key="9">
    <source>
        <dbReference type="HAMAP-Rule" id="MF_00624"/>
    </source>
</evidence>
<keyword evidence="3 9" id="KW-0808">Transferase</keyword>
<dbReference type="CDD" id="cd02508">
    <property type="entry name" value="ADP_Glucose_PP"/>
    <property type="match status" value="1"/>
</dbReference>
<dbReference type="Proteomes" id="UP001228504">
    <property type="component" value="Unassembled WGS sequence"/>
</dbReference>
<comment type="function">
    <text evidence="9">Involved in the biosynthesis of ADP-glucose, a building block required for the elongation reactions to produce glycogen. Catalyzes the reaction between ATP and alpha-D-glucose 1-phosphate (G1P) to produce pyrophosphate and ADP-Glc.</text>
</comment>
<gene>
    <name evidence="9" type="primary">glgC</name>
    <name evidence="12" type="ORF">J2S18_003290</name>
</gene>
<dbReference type="RefSeq" id="WP_307488394.1">
    <property type="nucleotide sequence ID" value="NZ_JAUSUF010000025.1"/>
</dbReference>
<dbReference type="Gene3D" id="2.160.10.10">
    <property type="entry name" value="Hexapeptide repeat proteins"/>
    <property type="match status" value="1"/>
</dbReference>
<dbReference type="InterPro" id="IPR029044">
    <property type="entry name" value="Nucleotide-diphossugar_trans"/>
</dbReference>
<dbReference type="SUPFAM" id="SSF51161">
    <property type="entry name" value="Trimeric LpxA-like enzymes"/>
    <property type="match status" value="1"/>
</dbReference>
<organism evidence="12 13">
    <name type="scientific">Eubacterium multiforme</name>
    <dbReference type="NCBI Taxonomy" id="83339"/>
    <lineage>
        <taxon>Bacteria</taxon>
        <taxon>Bacillati</taxon>
        <taxon>Bacillota</taxon>
        <taxon>Clostridia</taxon>
        <taxon>Eubacteriales</taxon>
        <taxon>Eubacteriaceae</taxon>
        <taxon>Eubacterium</taxon>
    </lineage>
</organism>
<dbReference type="PROSITE" id="PS00809">
    <property type="entry name" value="ADP_GLC_PYROPHOSPH_2"/>
    <property type="match status" value="1"/>
</dbReference>
<keyword evidence="4 9" id="KW-0548">Nucleotidyltransferase</keyword>
<dbReference type="CDD" id="cd04651">
    <property type="entry name" value="LbH_G1P_AT_C"/>
    <property type="match status" value="1"/>
</dbReference>
<evidence type="ECO:0000256" key="8">
    <source>
        <dbReference type="ARBA" id="ARBA00023277"/>
    </source>
</evidence>
<dbReference type="PROSITE" id="PS00810">
    <property type="entry name" value="ADP_GLC_PYROPHOSPH_3"/>
    <property type="match status" value="1"/>
</dbReference>
<dbReference type="InterPro" id="IPR056818">
    <property type="entry name" value="GlmU/GlgC-like_hexapep"/>
</dbReference>
<dbReference type="Gene3D" id="3.90.550.10">
    <property type="entry name" value="Spore Coat Polysaccharide Biosynthesis Protein SpsA, Chain A"/>
    <property type="match status" value="1"/>
</dbReference>
<dbReference type="GO" id="GO:0008878">
    <property type="term" value="F:glucose-1-phosphate adenylyltransferase activity"/>
    <property type="evidence" value="ECO:0007669"/>
    <property type="project" value="UniProtKB-EC"/>
</dbReference>
<keyword evidence="2 9" id="KW-0321">Glycogen metabolism</keyword>
<keyword evidence="5 9" id="KW-0547">Nucleotide-binding</keyword>
<sequence>MGNKEIIAMILAGGQGSRLGVLTKNLAKPAVPFGGKYRIIDFPLSNCSNSGIYTVGVLTQYKPLELNSHIGIGDVWDLDRRDGGVSILPPYQEEKGGDWYKGTANAIYQNIEYIDRYEPEYVLILSGDHIYKMDYDKMLNFHKEKEADATIAVIEVSTEEASRFGIMNTREDLSIYEFEEKPKNPKSNNASMGIYIFNWKALKKYLKEDELDELSSNDFGKNIIPKMLNDNKKMVAYPFKGYWKDVGTIDSLWEANMDLLKKENELSLNEREWKVYSKNPVRPAQYIGEEAKIKNSLINEGCLVYGNVENSVLSQGVKVGKNTVIRDSVIMPNVSIEDNVIIEKAIVGTESIIGKGCKVGDGKEIAVVAANENLESKIVSSKMGLNISPRDIFLEEDIIKNV</sequence>
<dbReference type="InterPro" id="IPR011004">
    <property type="entry name" value="Trimer_LpxA-like_sf"/>
</dbReference>
<dbReference type="InterPro" id="IPR011831">
    <property type="entry name" value="ADP-Glc_PPase"/>
</dbReference>
<accession>A0ABT9UYA1</accession>
<evidence type="ECO:0000313" key="12">
    <source>
        <dbReference type="EMBL" id="MDQ0151300.1"/>
    </source>
</evidence>
<proteinExistence type="inferred from homology"/>
<evidence type="ECO:0000256" key="6">
    <source>
        <dbReference type="ARBA" id="ARBA00022840"/>
    </source>
</evidence>
<dbReference type="EMBL" id="JAUSUF010000025">
    <property type="protein sequence ID" value="MDQ0151300.1"/>
    <property type="molecule type" value="Genomic_DNA"/>
</dbReference>
<feature type="binding site" evidence="9">
    <location>
        <position position="191"/>
    </location>
    <ligand>
        <name>alpha-D-glucose 1-phosphate</name>
        <dbReference type="ChEBI" id="CHEBI:58601"/>
    </ligand>
</feature>
<dbReference type="Pfam" id="PF00483">
    <property type="entry name" value="NTP_transferase"/>
    <property type="match status" value="1"/>
</dbReference>
<evidence type="ECO:0000256" key="5">
    <source>
        <dbReference type="ARBA" id="ARBA00022741"/>
    </source>
</evidence>
<dbReference type="Pfam" id="PF24894">
    <property type="entry name" value="Hexapep_GlmU"/>
    <property type="match status" value="1"/>
</dbReference>
<dbReference type="PANTHER" id="PTHR43523:SF2">
    <property type="entry name" value="GLUCOSE-1-PHOSPHATE ADENYLYLTRANSFERASE"/>
    <property type="match status" value="1"/>
</dbReference>
<keyword evidence="7 9" id="KW-0320">Glycogen biosynthesis</keyword>
<feature type="binding site" evidence="9">
    <location>
        <position position="100"/>
    </location>
    <ligand>
        <name>alpha-D-glucose 1-phosphate</name>
        <dbReference type="ChEBI" id="CHEBI:58601"/>
    </ligand>
</feature>
<keyword evidence="13" id="KW-1185">Reference proteome</keyword>
<feature type="domain" description="Glucose-1-phosphate adenylyltransferase/Bifunctional protein GlmU-like C-terminal hexapeptide" evidence="11">
    <location>
        <begin position="288"/>
        <end position="362"/>
    </location>
</feature>
<keyword evidence="8 9" id="KW-0119">Carbohydrate metabolism</keyword>
<evidence type="ECO:0000256" key="3">
    <source>
        <dbReference type="ARBA" id="ARBA00022679"/>
    </source>
</evidence>
<comment type="pathway">
    <text evidence="9">Glycan biosynthesis; glycogen biosynthesis.</text>
</comment>
<evidence type="ECO:0000259" key="10">
    <source>
        <dbReference type="Pfam" id="PF00483"/>
    </source>
</evidence>
<evidence type="ECO:0000313" key="13">
    <source>
        <dbReference type="Proteomes" id="UP001228504"/>
    </source>
</evidence>
<feature type="binding site" evidence="9">
    <location>
        <begin position="180"/>
        <end position="181"/>
    </location>
    <ligand>
        <name>alpha-D-glucose 1-phosphate</name>
        <dbReference type="ChEBI" id="CHEBI:58601"/>
    </ligand>
</feature>
<comment type="catalytic activity">
    <reaction evidence="9">
        <text>alpha-D-glucose 1-phosphate + ATP + H(+) = ADP-alpha-D-glucose + diphosphate</text>
        <dbReference type="Rhea" id="RHEA:12120"/>
        <dbReference type="ChEBI" id="CHEBI:15378"/>
        <dbReference type="ChEBI" id="CHEBI:30616"/>
        <dbReference type="ChEBI" id="CHEBI:33019"/>
        <dbReference type="ChEBI" id="CHEBI:57498"/>
        <dbReference type="ChEBI" id="CHEBI:58601"/>
        <dbReference type="EC" id="2.7.7.27"/>
    </reaction>
</comment>
<evidence type="ECO:0000256" key="1">
    <source>
        <dbReference type="ARBA" id="ARBA00010443"/>
    </source>
</evidence>
<dbReference type="NCBIfam" id="NF003670">
    <property type="entry name" value="PRK05293.1"/>
    <property type="match status" value="1"/>
</dbReference>
<comment type="subunit">
    <text evidence="9">Homotetramer.</text>
</comment>
<feature type="site" description="Could play a key role in the communication between the regulatory and the substrate sites" evidence="9">
    <location>
        <position position="60"/>
    </location>
</feature>
<dbReference type="InterPro" id="IPR005835">
    <property type="entry name" value="NTP_transferase_dom"/>
</dbReference>
<reference evidence="12 13" key="1">
    <citation type="submission" date="2023-07" db="EMBL/GenBank/DDBJ databases">
        <title>Genomic Encyclopedia of Type Strains, Phase IV (KMG-IV): sequencing the most valuable type-strain genomes for metagenomic binning, comparative biology and taxonomic classification.</title>
        <authorList>
            <person name="Goeker M."/>
        </authorList>
    </citation>
    <scope>NUCLEOTIDE SEQUENCE [LARGE SCALE GENOMIC DNA]</scope>
    <source>
        <strain evidence="12 13">DSM 20694</strain>
    </source>
</reference>
<dbReference type="SUPFAM" id="SSF53448">
    <property type="entry name" value="Nucleotide-diphospho-sugar transferases"/>
    <property type="match status" value="1"/>
</dbReference>
<dbReference type="EC" id="2.7.7.27" evidence="9"/>
<feature type="domain" description="Nucleotidyl transferase" evidence="10">
    <location>
        <begin position="8"/>
        <end position="261"/>
    </location>
</feature>
<evidence type="ECO:0000259" key="11">
    <source>
        <dbReference type="Pfam" id="PF24894"/>
    </source>
</evidence>
<evidence type="ECO:0000256" key="4">
    <source>
        <dbReference type="ARBA" id="ARBA00022695"/>
    </source>
</evidence>
<evidence type="ECO:0000256" key="7">
    <source>
        <dbReference type="ARBA" id="ARBA00023056"/>
    </source>
</evidence>
<dbReference type="PANTHER" id="PTHR43523">
    <property type="entry name" value="GLUCOSE-1-PHOSPHATE ADENYLYLTRANSFERASE-RELATED"/>
    <property type="match status" value="1"/>
</dbReference>
<comment type="caution">
    <text evidence="12">The sequence shown here is derived from an EMBL/GenBank/DDBJ whole genome shotgun (WGS) entry which is preliminary data.</text>
</comment>
<dbReference type="InterPro" id="IPR023049">
    <property type="entry name" value="GlgC_bac"/>
</dbReference>
<dbReference type="PROSITE" id="PS00808">
    <property type="entry name" value="ADP_GLC_PYROPHOSPH_1"/>
    <property type="match status" value="1"/>
</dbReference>
<dbReference type="InterPro" id="IPR005836">
    <property type="entry name" value="ADP_Glu_pyroP_CS"/>
</dbReference>
<dbReference type="NCBIfam" id="TIGR02091">
    <property type="entry name" value="glgC"/>
    <property type="match status" value="1"/>
</dbReference>